<dbReference type="Proteomes" id="UP000186917">
    <property type="component" value="Unassembled WGS sequence"/>
</dbReference>
<dbReference type="RefSeq" id="WP_084206094.1">
    <property type="nucleotide sequence ID" value="NZ_AP017422.1"/>
</dbReference>
<protein>
    <recommendedName>
        <fullName evidence="4">Cellulase (Glycosyl hydrolase family 5)</fullName>
    </recommendedName>
</protein>
<dbReference type="OrthoDB" id="9809937at2"/>
<dbReference type="STRING" id="477680.SAMN05421788_101483"/>
<feature type="chain" id="PRO_5030023219" description="Cellulase (Glycosyl hydrolase family 5)" evidence="1">
    <location>
        <begin position="22"/>
        <end position="856"/>
    </location>
</feature>
<dbReference type="KEGG" id="fln:FLA_5083"/>
<gene>
    <name evidence="2" type="ORF">SAMN05421788_101483</name>
</gene>
<keyword evidence="1" id="KW-0732">Signal</keyword>
<feature type="signal peptide" evidence="1">
    <location>
        <begin position="1"/>
        <end position="21"/>
    </location>
</feature>
<dbReference type="EMBL" id="FTOR01000001">
    <property type="protein sequence ID" value="SIS66193.1"/>
    <property type="molecule type" value="Genomic_DNA"/>
</dbReference>
<evidence type="ECO:0000313" key="3">
    <source>
        <dbReference type="Proteomes" id="UP000186917"/>
    </source>
</evidence>
<name>A0A173MNG8_9BACT</name>
<proteinExistence type="predicted"/>
<sequence>MAFIKTGFVCLLLLVLHTSFAQGRDKNNKPLVYVDKKGVLRYTADNKEAVFFGTNYTVPFAYGYRSHKVLKADIKKAMEQDVYHLARLGLDAFRVHMWDTELTDTLGNLQENDHLALFDYLVFLLEQRNIKITITPLAFWGNGYPEKDEHTAGFSSVYNKKQVLVTEAAIKAQENYLQQLLKHVNPYTGKTYTADRDIILLEVNNEPFHSGPRNKVTDYINRMAKAVRSAGWNKPVFYNISESPNYAGVVAKANVDGFSFQWYPTGLVANHTIQGNFLPNVDQYRIPFTDSIPELAGKAKMVYEFDAGDVLQSVMYPAMARSFRAAGFQWATHFAYDPMVTAYANTEYQTHYLNLAYTPGKAISLLIAGKAFHMLPRFQQYEAYPKDSSFSAFRTSYNNQLSEMNTADAFYYSNTTQTQPVNVNALQHIAGVGSSPIVQYSGHGAYFIDQLAEGVWRLEVMPDAVVINDPFQKASLSKEVTRILWNTQNMHLQLPATGSDFTIAPLNAGNNWQAAVSNGSFTIQPGSYLVVAKGKDASTWKGESKTGVIALSEYVAPAAVNSTPLVIHTPFTEVTANKAFTIKATVIGVATTDKVTLFINRLNGDYKQVGMERVTPVDYSAVVPAELVTPGVLNYTIVVQKADTGYYSFPGNIQGYPFAWDYFHTNTWSTLVAAPGSALTLFTASTDRHMFAYPNWSEDGKTSDFVTGNTIGSMLYSIFSKAPESAQPAVAWQLFVGDKLAPRSTELPRFTTLQVRARSYYNKPAQVKIILINSNAEAFSATITVNNTLQDIHIPLSSLHKEEMLLLPRPYPSFQALWFNSNSNNAFNLQQVEKLEVVIKQEEGGAGVTIESVQLQ</sequence>
<evidence type="ECO:0000313" key="2">
    <source>
        <dbReference type="EMBL" id="SIS66193.1"/>
    </source>
</evidence>
<dbReference type="SUPFAM" id="SSF51445">
    <property type="entry name" value="(Trans)glycosidases"/>
    <property type="match status" value="1"/>
</dbReference>
<evidence type="ECO:0000256" key="1">
    <source>
        <dbReference type="SAM" id="SignalP"/>
    </source>
</evidence>
<evidence type="ECO:0008006" key="4">
    <source>
        <dbReference type="Google" id="ProtNLM"/>
    </source>
</evidence>
<dbReference type="AlphaFoldDB" id="A0A173MNG8"/>
<dbReference type="InterPro" id="IPR017853">
    <property type="entry name" value="GH"/>
</dbReference>
<organism evidence="2 3">
    <name type="scientific">Filimonas lacunae</name>
    <dbReference type="NCBI Taxonomy" id="477680"/>
    <lineage>
        <taxon>Bacteria</taxon>
        <taxon>Pseudomonadati</taxon>
        <taxon>Bacteroidota</taxon>
        <taxon>Chitinophagia</taxon>
        <taxon>Chitinophagales</taxon>
        <taxon>Chitinophagaceae</taxon>
        <taxon>Filimonas</taxon>
    </lineage>
</organism>
<accession>A0A173MNG8</accession>
<dbReference type="Gene3D" id="3.20.20.80">
    <property type="entry name" value="Glycosidases"/>
    <property type="match status" value="1"/>
</dbReference>
<keyword evidence="3" id="KW-1185">Reference proteome</keyword>
<reference evidence="3" key="1">
    <citation type="submission" date="2017-01" db="EMBL/GenBank/DDBJ databases">
        <authorList>
            <person name="Varghese N."/>
            <person name="Submissions S."/>
        </authorList>
    </citation>
    <scope>NUCLEOTIDE SEQUENCE [LARGE SCALE GENOMIC DNA]</scope>
    <source>
        <strain evidence="3">DSM 21054</strain>
    </source>
</reference>